<gene>
    <name evidence="1" type="ORF">L21SP2_1341</name>
</gene>
<dbReference type="AlphaFoldDB" id="V5WGJ0"/>
<organism evidence="1 2">
    <name type="scientific">Salinispira pacifica</name>
    <dbReference type="NCBI Taxonomy" id="1307761"/>
    <lineage>
        <taxon>Bacteria</taxon>
        <taxon>Pseudomonadati</taxon>
        <taxon>Spirochaetota</taxon>
        <taxon>Spirochaetia</taxon>
        <taxon>Spirochaetales</taxon>
        <taxon>Spirochaetaceae</taxon>
        <taxon>Salinispira</taxon>
    </lineage>
</organism>
<protein>
    <submittedName>
        <fullName evidence="1">Uncharacterized protein</fullName>
    </submittedName>
</protein>
<reference evidence="1 2" key="1">
    <citation type="journal article" date="2015" name="Stand. Genomic Sci.">
        <title>Complete genome sequence and description of Salinispira pacifica gen. nov., sp. nov., a novel spirochaete isolated form a hypersaline microbial mat.</title>
        <authorList>
            <person name="Ben Hania W."/>
            <person name="Joseph M."/>
            <person name="Schumann P."/>
            <person name="Bunk B."/>
            <person name="Fiebig A."/>
            <person name="Sproer C."/>
            <person name="Klenk H.P."/>
            <person name="Fardeau M.L."/>
            <person name="Spring S."/>
        </authorList>
    </citation>
    <scope>NUCLEOTIDE SEQUENCE [LARGE SCALE GENOMIC DNA]</scope>
    <source>
        <strain evidence="1 2">L21-RPul-D2</strain>
    </source>
</reference>
<keyword evidence="2" id="KW-1185">Reference proteome</keyword>
<accession>V5WGJ0</accession>
<sequence>MPKAPGIQAAPRTRKARCAWIFLPGRRAVAIFAAAVLIICSAAGSRAYAAPPVLSAGVERSLTVGSSNELSRGSYGMGARVSFVPEFLEFSPVIALGLPLDLGAGIHLPEPDPVQSITYQKAGAGVQLRFNAFEGFRITVDLQGGAYLRQIRYLLYGEPATTLMVNSYLDAGPGLEFSSRRRQENDPGWFFQLMPGYTLLFARDVNAQHISFRIFSGISW</sequence>
<evidence type="ECO:0000313" key="1">
    <source>
        <dbReference type="EMBL" id="AHC14740.1"/>
    </source>
</evidence>
<dbReference type="STRING" id="1307761.L21SP2_1341"/>
<dbReference type="RefSeq" id="WP_024267663.1">
    <property type="nucleotide sequence ID" value="NC_023035.1"/>
</dbReference>
<proteinExistence type="predicted"/>
<dbReference type="KEGG" id="slr:L21SP2_1341"/>
<name>V5WGJ0_9SPIO</name>
<dbReference type="Proteomes" id="UP000018680">
    <property type="component" value="Chromosome"/>
</dbReference>
<dbReference type="EMBL" id="CP006939">
    <property type="protein sequence ID" value="AHC14740.1"/>
    <property type="molecule type" value="Genomic_DNA"/>
</dbReference>
<evidence type="ECO:0000313" key="2">
    <source>
        <dbReference type="Proteomes" id="UP000018680"/>
    </source>
</evidence>
<dbReference type="HOGENOM" id="CLU_1255217_0_0_12"/>